<keyword evidence="1" id="KW-0812">Transmembrane</keyword>
<dbReference type="Pfam" id="PF00462">
    <property type="entry name" value="Glutaredoxin"/>
    <property type="match status" value="1"/>
</dbReference>
<reference evidence="4" key="1">
    <citation type="journal article" date="2019" name="Int. J. Syst. Evol. Microbiol.">
        <title>The Global Catalogue of Microorganisms (GCM) 10K type strain sequencing project: providing services to taxonomists for standard genome sequencing and annotation.</title>
        <authorList>
            <consortium name="The Broad Institute Genomics Platform"/>
            <consortium name="The Broad Institute Genome Sequencing Center for Infectious Disease"/>
            <person name="Wu L."/>
            <person name="Ma J."/>
        </authorList>
    </citation>
    <scope>NUCLEOTIDE SEQUENCE [LARGE SCALE GENOMIC DNA]</scope>
    <source>
        <strain evidence="4">NBRC 105830</strain>
    </source>
</reference>
<evidence type="ECO:0000256" key="1">
    <source>
        <dbReference type="SAM" id="Phobius"/>
    </source>
</evidence>
<proteinExistence type="predicted"/>
<feature type="domain" description="Glutaredoxin" evidence="2">
    <location>
        <begin position="72"/>
        <end position="129"/>
    </location>
</feature>
<dbReference type="RefSeq" id="WP_241444646.1">
    <property type="nucleotide sequence ID" value="NZ_BSUJ01000001.1"/>
</dbReference>
<dbReference type="InterPro" id="IPR036249">
    <property type="entry name" value="Thioredoxin-like_sf"/>
</dbReference>
<evidence type="ECO:0000313" key="3">
    <source>
        <dbReference type="EMBL" id="GMA19862.1"/>
    </source>
</evidence>
<evidence type="ECO:0000259" key="2">
    <source>
        <dbReference type="Pfam" id="PF00462"/>
    </source>
</evidence>
<keyword evidence="1" id="KW-1133">Transmembrane helix</keyword>
<dbReference type="Proteomes" id="UP001157109">
    <property type="component" value="Unassembled WGS sequence"/>
</dbReference>
<dbReference type="SUPFAM" id="SSF52833">
    <property type="entry name" value="Thioredoxin-like"/>
    <property type="match status" value="1"/>
</dbReference>
<keyword evidence="1" id="KW-0472">Membrane</keyword>
<organism evidence="3 4">
    <name type="scientific">Arsenicicoccus piscis</name>
    <dbReference type="NCBI Taxonomy" id="673954"/>
    <lineage>
        <taxon>Bacteria</taxon>
        <taxon>Bacillati</taxon>
        <taxon>Actinomycetota</taxon>
        <taxon>Actinomycetes</taxon>
        <taxon>Micrococcales</taxon>
        <taxon>Intrasporangiaceae</taxon>
        <taxon>Arsenicicoccus</taxon>
    </lineage>
</organism>
<sequence>MKGQVQASLVALALVAVAAGVAVGRSSGVSAGLGVGAVALALTGVYGWWSLRTGPHVSWTQATEQLAQGRAVVLWKPGCVYCERLLRALGRNERVTWVNVWQDEDANARVRSLNDGNELTPTVLVGDQVLRNPSAGEVEARLSRRR</sequence>
<comment type="caution">
    <text evidence="3">The sequence shown here is derived from an EMBL/GenBank/DDBJ whole genome shotgun (WGS) entry which is preliminary data.</text>
</comment>
<evidence type="ECO:0000313" key="4">
    <source>
        <dbReference type="Proteomes" id="UP001157109"/>
    </source>
</evidence>
<protein>
    <recommendedName>
        <fullName evidence="2">Glutaredoxin domain-containing protein</fullName>
    </recommendedName>
</protein>
<accession>A0ABQ6HPE7</accession>
<keyword evidence="4" id="KW-1185">Reference proteome</keyword>
<feature type="transmembrane region" description="Helical" evidence="1">
    <location>
        <begin position="28"/>
        <end position="49"/>
    </location>
</feature>
<dbReference type="InterPro" id="IPR002109">
    <property type="entry name" value="Glutaredoxin"/>
</dbReference>
<dbReference type="EMBL" id="BSUJ01000001">
    <property type="protein sequence ID" value="GMA19862.1"/>
    <property type="molecule type" value="Genomic_DNA"/>
</dbReference>
<dbReference type="Gene3D" id="3.40.30.10">
    <property type="entry name" value="Glutaredoxin"/>
    <property type="match status" value="1"/>
</dbReference>
<name>A0ABQ6HPE7_9MICO</name>
<gene>
    <name evidence="3" type="ORF">GCM10025862_18830</name>
</gene>